<dbReference type="AlphaFoldDB" id="A0A5N6KX28"/>
<reference evidence="1 2" key="1">
    <citation type="submission" date="2019-06" db="EMBL/GenBank/DDBJ databases">
        <title>A chromosomal-level reference genome of Carpinus fangiana (Coryloideae, Betulaceae).</title>
        <authorList>
            <person name="Yang X."/>
            <person name="Wang Z."/>
            <person name="Zhang L."/>
            <person name="Hao G."/>
            <person name="Liu J."/>
            <person name="Yang Y."/>
        </authorList>
    </citation>
    <scope>NUCLEOTIDE SEQUENCE [LARGE SCALE GENOMIC DNA]</scope>
    <source>
        <strain evidence="1">Cfa_2016G</strain>
        <tissue evidence="1">Leaf</tissue>
    </source>
</reference>
<evidence type="ECO:0000313" key="2">
    <source>
        <dbReference type="Proteomes" id="UP000327013"/>
    </source>
</evidence>
<dbReference type="EMBL" id="VIBQ01000016">
    <property type="protein sequence ID" value="KAB8356395.1"/>
    <property type="molecule type" value="Genomic_DNA"/>
</dbReference>
<protein>
    <submittedName>
        <fullName evidence="1">Uncharacterized protein</fullName>
    </submittedName>
</protein>
<comment type="caution">
    <text evidence="1">The sequence shown here is derived from an EMBL/GenBank/DDBJ whole genome shotgun (WGS) entry which is preliminary data.</text>
</comment>
<sequence length="333" mass="35486">MILAIHHLHNHKVHQTLDPQLLAAPHNIPIQIANLRVPPAPHILQHRAQIGGRLARNIHDQRLQPCRIEARRKPRPALQLRQRLNHQTNLGEQQAKDAAGGGVVQQIAVAAVEQHRQRVDDAVDGELLELALQQVERGDGSGGQHWQLDELVQQGAGGVREGAVRGARVVARQDAQGHGAVAGVARREQAGLGHAVGVDADEVVGAGGGVGEDGGVDLVDDAHAVLQEEDRGVAGEAVLDAGQGFDGRAGFDGDDELLDRLVAEEVAVLVFELLASLLGPVFANCFAFWEVQLCKVARALFGVSIGLDCNGLLVPVKRAPRPRSGLSCKHGRK</sequence>
<accession>A0A5N6KX28</accession>
<name>A0A5N6KX28_9ROSI</name>
<dbReference type="Proteomes" id="UP000327013">
    <property type="component" value="Unassembled WGS sequence"/>
</dbReference>
<proteinExistence type="predicted"/>
<keyword evidence="2" id="KW-1185">Reference proteome</keyword>
<gene>
    <name evidence="1" type="ORF">FH972_023978</name>
</gene>
<organism evidence="1 2">
    <name type="scientific">Carpinus fangiana</name>
    <dbReference type="NCBI Taxonomy" id="176857"/>
    <lineage>
        <taxon>Eukaryota</taxon>
        <taxon>Viridiplantae</taxon>
        <taxon>Streptophyta</taxon>
        <taxon>Embryophyta</taxon>
        <taxon>Tracheophyta</taxon>
        <taxon>Spermatophyta</taxon>
        <taxon>Magnoliopsida</taxon>
        <taxon>eudicotyledons</taxon>
        <taxon>Gunneridae</taxon>
        <taxon>Pentapetalae</taxon>
        <taxon>rosids</taxon>
        <taxon>fabids</taxon>
        <taxon>Fagales</taxon>
        <taxon>Betulaceae</taxon>
        <taxon>Carpinus</taxon>
    </lineage>
</organism>
<evidence type="ECO:0000313" key="1">
    <source>
        <dbReference type="EMBL" id="KAB8356395.1"/>
    </source>
</evidence>